<dbReference type="InterPro" id="IPR016181">
    <property type="entry name" value="Acyl_CoA_acyltransferase"/>
</dbReference>
<dbReference type="EMBL" id="JACTAG010000003">
    <property type="protein sequence ID" value="MBD3665966.1"/>
    <property type="molecule type" value="Genomic_DNA"/>
</dbReference>
<accession>A0A927HGH0</accession>
<sequence length="198" mass="22389">MHRLPQKMRPEIRRLWKADEDMLVAYFLKLDSDTRRLRFCASVSDTRVEAYARNLINSDALVFGAFPDGKLRGVAELCILPDSLPRRAEVALLVEPDWQDYGLGDALLHRVVAAAQNRLVHTLEMSWLPENKRMQALAEKNHAIMGFDPDDVEATLDPPSPTPLSIIEEVVADSRSYLRSIYHVKAPADPVRPEVAPH</sequence>
<protein>
    <submittedName>
        <fullName evidence="2">GNAT family N-acetyltransferase</fullName>
    </submittedName>
</protein>
<dbReference type="Pfam" id="PF00583">
    <property type="entry name" value="Acetyltransf_1"/>
    <property type="match status" value="1"/>
</dbReference>
<evidence type="ECO:0000259" key="1">
    <source>
        <dbReference type="PROSITE" id="PS51186"/>
    </source>
</evidence>
<dbReference type="SUPFAM" id="SSF55729">
    <property type="entry name" value="Acyl-CoA N-acyltransferases (Nat)"/>
    <property type="match status" value="1"/>
</dbReference>
<dbReference type="Gene3D" id="3.40.630.30">
    <property type="match status" value="1"/>
</dbReference>
<dbReference type="InterPro" id="IPR000182">
    <property type="entry name" value="GNAT_dom"/>
</dbReference>
<dbReference type="CDD" id="cd04301">
    <property type="entry name" value="NAT_SF"/>
    <property type="match status" value="1"/>
</dbReference>
<dbReference type="RefSeq" id="WP_191076994.1">
    <property type="nucleotide sequence ID" value="NZ_JACTAG010000003.1"/>
</dbReference>
<evidence type="ECO:0000313" key="2">
    <source>
        <dbReference type="EMBL" id="MBD3665966.1"/>
    </source>
</evidence>
<dbReference type="GO" id="GO:0016747">
    <property type="term" value="F:acyltransferase activity, transferring groups other than amino-acyl groups"/>
    <property type="evidence" value="ECO:0007669"/>
    <property type="project" value="InterPro"/>
</dbReference>
<dbReference type="AlphaFoldDB" id="A0A927HGH0"/>
<proteinExistence type="predicted"/>
<evidence type="ECO:0000313" key="3">
    <source>
        <dbReference type="Proteomes" id="UP000635142"/>
    </source>
</evidence>
<dbReference type="Proteomes" id="UP000635142">
    <property type="component" value="Unassembled WGS sequence"/>
</dbReference>
<name>A0A927HGH0_9RHOB</name>
<feature type="domain" description="N-acetyltransferase" evidence="1">
    <location>
        <begin position="10"/>
        <end position="173"/>
    </location>
</feature>
<gene>
    <name evidence="2" type="ORF">H9Q16_18670</name>
</gene>
<keyword evidence="3" id="KW-1185">Reference proteome</keyword>
<reference evidence="2" key="1">
    <citation type="submission" date="2020-08" db="EMBL/GenBank/DDBJ databases">
        <title>Sulfitobacter aestuariivivens sp. nov., isolated from a tidal flat.</title>
        <authorList>
            <person name="Park S."/>
            <person name="Yoon J.-H."/>
        </authorList>
    </citation>
    <scope>NUCLEOTIDE SEQUENCE</scope>
    <source>
        <strain evidence="2">TSTF-M16</strain>
    </source>
</reference>
<dbReference type="PROSITE" id="PS51186">
    <property type="entry name" value="GNAT"/>
    <property type="match status" value="1"/>
</dbReference>
<organism evidence="2 3">
    <name type="scientific">Sulfitobacter aestuariivivens</name>
    <dbReference type="NCBI Taxonomy" id="2766981"/>
    <lineage>
        <taxon>Bacteria</taxon>
        <taxon>Pseudomonadati</taxon>
        <taxon>Pseudomonadota</taxon>
        <taxon>Alphaproteobacteria</taxon>
        <taxon>Rhodobacterales</taxon>
        <taxon>Roseobacteraceae</taxon>
        <taxon>Sulfitobacter</taxon>
    </lineage>
</organism>
<comment type="caution">
    <text evidence="2">The sequence shown here is derived from an EMBL/GenBank/DDBJ whole genome shotgun (WGS) entry which is preliminary data.</text>
</comment>